<evidence type="ECO:0000256" key="1">
    <source>
        <dbReference type="ARBA" id="ARBA00004141"/>
    </source>
</evidence>
<feature type="transmembrane region" description="Helical" evidence="6">
    <location>
        <begin position="156"/>
        <end position="174"/>
    </location>
</feature>
<reference evidence="8 9" key="1">
    <citation type="submission" date="2020-04" db="EMBL/GenBank/DDBJ databases">
        <authorList>
            <person name="Wallbank WR R."/>
            <person name="Pardo Diaz C."/>
            <person name="Kozak K."/>
            <person name="Martin S."/>
            <person name="Jiggins C."/>
            <person name="Moest M."/>
            <person name="Warren A I."/>
            <person name="Byers J.R.P. K."/>
            <person name="Montejo-Kovacevich G."/>
            <person name="Yen C E."/>
        </authorList>
    </citation>
    <scope>NUCLEOTIDE SEQUENCE [LARGE SCALE GENOMIC DNA]</scope>
</reference>
<sequence>MDRIRGKNTEEYDPHLHRNLPNPTSNMDTLIHLLKGSLGSGILAMPQAFSRVGLIMGCIATAVVGILITHCLHVLIRSEYEACKRRHIPNITYPMTMITLIKDGPKPFRPFANCLAILVDVFLIVYGLGTCCVYILFIADNLKKLVDPHYQMPIEYYMLIILIPLILLNLITNLKALAPISALSNVITIISLIIIVYITLSTKKSTEPMSNWGTLPGYPLFFGTVMFALTSVGVVVSAEGNMKTPKAFGQPFGVLNIAMGFVVLLYMLVGAIGYAYCSTECSDIITLDLPSGALGTTVMVLYIIAILTSYALHCYVPIEILWRDYLEPRLERKQATPERKRAYLYGLRIGLCIMTFLVTMAVPRLGLFISLFGALCLSALAISFPVLMEICTYYPDRYGPCHFRLLKDILLFLFGLVGLHNGHSMVYWQSLRIIIEVPPVPQIVD</sequence>
<feature type="transmembrane region" description="Helical" evidence="6">
    <location>
        <begin position="252"/>
        <end position="276"/>
    </location>
</feature>
<feature type="transmembrane region" description="Helical" evidence="6">
    <location>
        <begin position="54"/>
        <end position="76"/>
    </location>
</feature>
<organism evidence="8 9">
    <name type="scientific">Arctia plantaginis</name>
    <name type="common">Wood tiger moth</name>
    <name type="synonym">Phalaena plantaginis</name>
    <dbReference type="NCBI Taxonomy" id="874455"/>
    <lineage>
        <taxon>Eukaryota</taxon>
        <taxon>Metazoa</taxon>
        <taxon>Ecdysozoa</taxon>
        <taxon>Arthropoda</taxon>
        <taxon>Hexapoda</taxon>
        <taxon>Insecta</taxon>
        <taxon>Pterygota</taxon>
        <taxon>Neoptera</taxon>
        <taxon>Endopterygota</taxon>
        <taxon>Lepidoptera</taxon>
        <taxon>Glossata</taxon>
        <taxon>Ditrysia</taxon>
        <taxon>Noctuoidea</taxon>
        <taxon>Erebidae</taxon>
        <taxon>Arctiinae</taxon>
        <taxon>Arctia</taxon>
    </lineage>
</organism>
<keyword evidence="2 6" id="KW-0812">Transmembrane</keyword>
<dbReference type="AlphaFoldDB" id="A0A8S1BP51"/>
<keyword evidence="9" id="KW-1185">Reference proteome</keyword>
<feature type="transmembrane region" description="Helical" evidence="6">
    <location>
        <begin position="111"/>
        <end position="136"/>
    </location>
</feature>
<dbReference type="PANTHER" id="PTHR22950:SF340">
    <property type="entry name" value="AMINO ACID TRANSPORTER TRANSMEMBRANE DOMAIN-CONTAINING PROTEIN-RELATED"/>
    <property type="match status" value="1"/>
</dbReference>
<feature type="compositionally biased region" description="Basic and acidic residues" evidence="5">
    <location>
        <begin position="1"/>
        <end position="16"/>
    </location>
</feature>
<gene>
    <name evidence="8" type="ORF">APLA_LOCUS16690</name>
</gene>
<dbReference type="InterPro" id="IPR013057">
    <property type="entry name" value="AA_transpt_TM"/>
</dbReference>
<dbReference type="EMBL" id="CADEBC010000602">
    <property type="protein sequence ID" value="CAB3258822.1"/>
    <property type="molecule type" value="Genomic_DNA"/>
</dbReference>
<evidence type="ECO:0000313" key="8">
    <source>
        <dbReference type="EMBL" id="CAB3258822.1"/>
    </source>
</evidence>
<keyword evidence="3 6" id="KW-1133">Transmembrane helix</keyword>
<comment type="subcellular location">
    <subcellularLocation>
        <location evidence="1">Membrane</location>
        <topology evidence="1">Multi-pass membrane protein</topology>
    </subcellularLocation>
</comment>
<evidence type="ECO:0000259" key="7">
    <source>
        <dbReference type="Pfam" id="PF01490"/>
    </source>
</evidence>
<dbReference type="GO" id="GO:0015179">
    <property type="term" value="F:L-amino acid transmembrane transporter activity"/>
    <property type="evidence" value="ECO:0007669"/>
    <property type="project" value="TreeGrafter"/>
</dbReference>
<evidence type="ECO:0000256" key="3">
    <source>
        <dbReference type="ARBA" id="ARBA00022989"/>
    </source>
</evidence>
<evidence type="ECO:0000256" key="4">
    <source>
        <dbReference type="ARBA" id="ARBA00023136"/>
    </source>
</evidence>
<feature type="region of interest" description="Disordered" evidence="5">
    <location>
        <begin position="1"/>
        <end position="23"/>
    </location>
</feature>
<protein>
    <recommendedName>
        <fullName evidence="7">Amino acid transporter transmembrane domain-containing protein</fullName>
    </recommendedName>
</protein>
<evidence type="ECO:0000313" key="9">
    <source>
        <dbReference type="Proteomes" id="UP000494106"/>
    </source>
</evidence>
<feature type="domain" description="Amino acid transporter transmembrane" evidence="7">
    <location>
        <begin position="24"/>
        <end position="419"/>
    </location>
</feature>
<feature type="transmembrane region" description="Helical" evidence="6">
    <location>
        <begin position="368"/>
        <end position="388"/>
    </location>
</feature>
<name>A0A8S1BP51_ARCPL</name>
<feature type="transmembrane region" description="Helical" evidence="6">
    <location>
        <begin position="409"/>
        <end position="428"/>
    </location>
</feature>
<feature type="transmembrane region" description="Helical" evidence="6">
    <location>
        <begin position="220"/>
        <end position="240"/>
    </location>
</feature>
<feature type="transmembrane region" description="Helical" evidence="6">
    <location>
        <begin position="342"/>
        <end position="362"/>
    </location>
</feature>
<evidence type="ECO:0000256" key="6">
    <source>
        <dbReference type="SAM" id="Phobius"/>
    </source>
</evidence>
<feature type="transmembrane region" description="Helical" evidence="6">
    <location>
        <begin position="296"/>
        <end position="322"/>
    </location>
</feature>
<dbReference type="GO" id="GO:0005774">
    <property type="term" value="C:vacuolar membrane"/>
    <property type="evidence" value="ECO:0007669"/>
    <property type="project" value="TreeGrafter"/>
</dbReference>
<proteinExistence type="predicted"/>
<evidence type="ECO:0000256" key="5">
    <source>
        <dbReference type="SAM" id="MobiDB-lite"/>
    </source>
</evidence>
<evidence type="ECO:0000256" key="2">
    <source>
        <dbReference type="ARBA" id="ARBA00022692"/>
    </source>
</evidence>
<comment type="caution">
    <text evidence="8">The sequence shown here is derived from an EMBL/GenBank/DDBJ whole genome shotgun (WGS) entry which is preliminary data.</text>
</comment>
<dbReference type="OrthoDB" id="1684102at2759"/>
<keyword evidence="4 6" id="KW-0472">Membrane</keyword>
<dbReference type="Pfam" id="PF01490">
    <property type="entry name" value="Aa_trans"/>
    <property type="match status" value="1"/>
</dbReference>
<dbReference type="PANTHER" id="PTHR22950">
    <property type="entry name" value="AMINO ACID TRANSPORTER"/>
    <property type="match status" value="1"/>
</dbReference>
<feature type="transmembrane region" description="Helical" evidence="6">
    <location>
        <begin position="181"/>
        <end position="200"/>
    </location>
</feature>
<dbReference type="Proteomes" id="UP000494106">
    <property type="component" value="Unassembled WGS sequence"/>
</dbReference>
<accession>A0A8S1BP51</accession>